<keyword evidence="4" id="KW-1185">Reference proteome</keyword>
<name>A0AA86PLQ8_9EUKA</name>
<evidence type="ECO:0000256" key="1">
    <source>
        <dbReference type="SAM" id="Phobius"/>
    </source>
</evidence>
<keyword evidence="1" id="KW-0812">Transmembrane</keyword>
<feature type="transmembrane region" description="Helical" evidence="1">
    <location>
        <begin position="138"/>
        <end position="158"/>
    </location>
</feature>
<organism evidence="2">
    <name type="scientific">Hexamita inflata</name>
    <dbReference type="NCBI Taxonomy" id="28002"/>
    <lineage>
        <taxon>Eukaryota</taxon>
        <taxon>Metamonada</taxon>
        <taxon>Diplomonadida</taxon>
        <taxon>Hexamitidae</taxon>
        <taxon>Hexamitinae</taxon>
        <taxon>Hexamita</taxon>
    </lineage>
</organism>
<dbReference type="Proteomes" id="UP001642409">
    <property type="component" value="Unassembled WGS sequence"/>
</dbReference>
<dbReference type="EMBL" id="CATOUU010000698">
    <property type="protein sequence ID" value="CAI9942149.1"/>
    <property type="molecule type" value="Genomic_DNA"/>
</dbReference>
<sequence length="159" mass="17907">MADNNNLNSDVPVTFDMPVTQIPLQSAPIQVQEQKMNEHLAGDQQPTAIQAPMMMPQMAPIMPPAWNETVDNQNIQLNQIYMPPVIEDSHQSVQMPPMQPVMQGQQPQAYTTVVVESKKDSSAEDAAKCIGCCVCFSYVFMTLWQMIQCIFMCIFMCCR</sequence>
<proteinExistence type="predicted"/>
<reference evidence="2" key="1">
    <citation type="submission" date="2023-06" db="EMBL/GenBank/DDBJ databases">
        <authorList>
            <person name="Kurt Z."/>
        </authorList>
    </citation>
    <scope>NUCLEOTIDE SEQUENCE</scope>
</reference>
<gene>
    <name evidence="2" type="ORF">HINF_LOCUS29794</name>
    <name evidence="3" type="ORF">HINF_LOCUS52108</name>
</gene>
<dbReference type="AlphaFoldDB" id="A0AA86PLQ8"/>
<protein>
    <submittedName>
        <fullName evidence="3">Hypothetical_protein</fullName>
    </submittedName>
</protein>
<evidence type="ECO:0000313" key="3">
    <source>
        <dbReference type="EMBL" id="CAL6065997.1"/>
    </source>
</evidence>
<comment type="caution">
    <text evidence="2">The sequence shown here is derived from an EMBL/GenBank/DDBJ whole genome shotgun (WGS) entry which is preliminary data.</text>
</comment>
<keyword evidence="1" id="KW-0472">Membrane</keyword>
<reference evidence="3 4" key="2">
    <citation type="submission" date="2024-07" db="EMBL/GenBank/DDBJ databases">
        <authorList>
            <person name="Akdeniz Z."/>
        </authorList>
    </citation>
    <scope>NUCLEOTIDE SEQUENCE [LARGE SCALE GENOMIC DNA]</scope>
</reference>
<keyword evidence="1" id="KW-1133">Transmembrane helix</keyword>
<accession>A0AA86PLQ8</accession>
<dbReference type="EMBL" id="CAXDID020000258">
    <property type="protein sequence ID" value="CAL6065997.1"/>
    <property type="molecule type" value="Genomic_DNA"/>
</dbReference>
<evidence type="ECO:0000313" key="4">
    <source>
        <dbReference type="Proteomes" id="UP001642409"/>
    </source>
</evidence>
<evidence type="ECO:0000313" key="2">
    <source>
        <dbReference type="EMBL" id="CAI9942149.1"/>
    </source>
</evidence>